<dbReference type="PANTHER" id="PTHR43217">
    <property type="entry name" value="SUCCINATE SEMIALDEHYDE DEHYDROGENASE [NAD(P)+] SAD"/>
    <property type="match status" value="1"/>
</dbReference>
<proteinExistence type="inferred from homology"/>
<evidence type="ECO:0000256" key="5">
    <source>
        <dbReference type="RuleBase" id="RU003345"/>
    </source>
</evidence>
<dbReference type="CDD" id="cd07100">
    <property type="entry name" value="ALDH_SSADH1_GabD1"/>
    <property type="match status" value="1"/>
</dbReference>
<dbReference type="FunFam" id="3.40.605.10:FF:000012">
    <property type="entry name" value="NAD-dependent succinate-semialdehyde dehydrogenase"/>
    <property type="match status" value="1"/>
</dbReference>
<dbReference type="Pfam" id="PF00171">
    <property type="entry name" value="Aldedh"/>
    <property type="match status" value="1"/>
</dbReference>
<dbReference type="Gene3D" id="3.40.309.10">
    <property type="entry name" value="Aldehyde Dehydrogenase, Chain A, domain 2"/>
    <property type="match status" value="1"/>
</dbReference>
<dbReference type="SUPFAM" id="SSF53720">
    <property type="entry name" value="ALDH-like"/>
    <property type="match status" value="1"/>
</dbReference>
<dbReference type="InterPro" id="IPR029510">
    <property type="entry name" value="Ald_DH_CS_GLU"/>
</dbReference>
<evidence type="ECO:0000256" key="3">
    <source>
        <dbReference type="ARBA" id="ARBA00023002"/>
    </source>
</evidence>
<dbReference type="GO" id="GO:0004030">
    <property type="term" value="F:aldehyde dehydrogenase [NAD(P)+] activity"/>
    <property type="evidence" value="ECO:0007669"/>
    <property type="project" value="InterPro"/>
</dbReference>
<dbReference type="EMBL" id="JANAFB010000019">
    <property type="protein sequence ID" value="MCP3426154.1"/>
    <property type="molecule type" value="Genomic_DNA"/>
</dbReference>
<protein>
    <submittedName>
        <fullName evidence="7">NAD-dependent succinate-semialdehyde dehydrogenase</fullName>
    </submittedName>
</protein>
<feature type="domain" description="Aldehyde dehydrogenase" evidence="6">
    <location>
        <begin position="3"/>
        <end position="453"/>
    </location>
</feature>
<dbReference type="InterPro" id="IPR015590">
    <property type="entry name" value="Aldehyde_DH_dom"/>
</dbReference>
<feature type="active site" evidence="4">
    <location>
        <position position="230"/>
    </location>
</feature>
<dbReference type="AlphaFoldDB" id="A0A9X2HF63"/>
<dbReference type="GO" id="GO:0004777">
    <property type="term" value="F:succinate-semialdehyde dehydrogenase (NAD+) activity"/>
    <property type="evidence" value="ECO:0007669"/>
    <property type="project" value="TreeGrafter"/>
</dbReference>
<organism evidence="7 8">
    <name type="scientific">Rothia santali</name>
    <dbReference type="NCBI Taxonomy" id="2949643"/>
    <lineage>
        <taxon>Bacteria</taxon>
        <taxon>Bacillati</taxon>
        <taxon>Actinomycetota</taxon>
        <taxon>Actinomycetes</taxon>
        <taxon>Micrococcales</taxon>
        <taxon>Micrococcaceae</taxon>
        <taxon>Rothia</taxon>
    </lineage>
</organism>
<keyword evidence="3 5" id="KW-0560">Oxidoreductase</keyword>
<name>A0A9X2HF63_9MICC</name>
<evidence type="ECO:0000313" key="8">
    <source>
        <dbReference type="Proteomes" id="UP001139502"/>
    </source>
</evidence>
<evidence type="ECO:0000256" key="2">
    <source>
        <dbReference type="ARBA" id="ARBA00022857"/>
    </source>
</evidence>
<evidence type="ECO:0000313" key="7">
    <source>
        <dbReference type="EMBL" id="MCP3426154.1"/>
    </source>
</evidence>
<gene>
    <name evidence="7" type="ORF">NBM05_09080</name>
</gene>
<keyword evidence="2" id="KW-0521">NADP</keyword>
<reference evidence="7" key="1">
    <citation type="submission" date="2022-06" db="EMBL/GenBank/DDBJ databases">
        <title>Rothia sp. isolated from sandalwood seedling.</title>
        <authorList>
            <person name="Tuikhar N."/>
            <person name="Kirdat K."/>
            <person name="Thorat V."/>
            <person name="Swetha P."/>
            <person name="Padma S."/>
            <person name="Sundararaj R."/>
            <person name="Yadav A."/>
        </authorList>
    </citation>
    <scope>NUCLEOTIDE SEQUENCE</scope>
    <source>
        <strain evidence="7">AR01</strain>
    </source>
</reference>
<dbReference type="InterPro" id="IPR047110">
    <property type="entry name" value="GABD/Sad-like"/>
</dbReference>
<dbReference type="InterPro" id="IPR016161">
    <property type="entry name" value="Ald_DH/histidinol_DH"/>
</dbReference>
<dbReference type="InterPro" id="IPR016163">
    <property type="entry name" value="Ald_DH_C"/>
</dbReference>
<dbReference type="Proteomes" id="UP001139502">
    <property type="component" value="Unassembled WGS sequence"/>
</dbReference>
<keyword evidence="8" id="KW-1185">Reference proteome</keyword>
<accession>A0A9X2HF63</accession>
<comment type="similarity">
    <text evidence="1 5">Belongs to the aldehyde dehydrogenase family.</text>
</comment>
<sequence length="461" mass="50418">MSTFAVTNASTGEVEERFDTVDAGRIPGILDTAHKAFSSWREVPVEERARILGRVAEIFSEREDELAGIIGREMGKRLPEGRQEVQLVVQIFSWYAEHGPELLKDTALDPMGADETYVRHDPLGVLLGIMPWNFPYYQLARFAAPNLLVGNAILMKQAEICPRSAQTFAEILAEAGVPEGAYTNLFLDTDDVPRLIEDFRVRGVSLTGSERAGSIVAAQAGEHLKKSVLELGGNDPFVVLDTKDLDGLVEHAVGLRVSVQGQVCTSPKRIIVADGLYDDFVARAKQAVEALTVGAYDDPDADLGPLSSEGARDGVVERIRQAAEDGATVHTGGEKLDRPGWFMSPALITDIDEDSDLGCNELFGPAVMVYRARDEEDALRIANASQYGLQASVWTDDLERGRRFAERMEAGMVHVNEHLVTQAGLPFGGVGRSGYGRELAEWGLKEFTNEKLVRLNEQSFG</sequence>
<dbReference type="PANTHER" id="PTHR43217:SF2">
    <property type="entry name" value="SUCCINATE-SEMIALDEHYDE DEHYDROGENASE [NADP(+)]"/>
    <property type="match status" value="1"/>
</dbReference>
<dbReference type="PROSITE" id="PS00687">
    <property type="entry name" value="ALDEHYDE_DEHYDR_GLU"/>
    <property type="match status" value="1"/>
</dbReference>
<dbReference type="InterPro" id="IPR044148">
    <property type="entry name" value="ALDH_GabD1-like"/>
</dbReference>
<dbReference type="RefSeq" id="WP_254166685.1">
    <property type="nucleotide sequence ID" value="NZ_JANAFB010000019.1"/>
</dbReference>
<comment type="caution">
    <text evidence="7">The sequence shown here is derived from an EMBL/GenBank/DDBJ whole genome shotgun (WGS) entry which is preliminary data.</text>
</comment>
<evidence type="ECO:0000256" key="4">
    <source>
        <dbReference type="PROSITE-ProRule" id="PRU10007"/>
    </source>
</evidence>
<dbReference type="Gene3D" id="3.40.605.10">
    <property type="entry name" value="Aldehyde Dehydrogenase, Chain A, domain 1"/>
    <property type="match status" value="1"/>
</dbReference>
<evidence type="ECO:0000256" key="1">
    <source>
        <dbReference type="ARBA" id="ARBA00009986"/>
    </source>
</evidence>
<evidence type="ECO:0000259" key="6">
    <source>
        <dbReference type="Pfam" id="PF00171"/>
    </source>
</evidence>
<dbReference type="InterPro" id="IPR016162">
    <property type="entry name" value="Ald_DH_N"/>
</dbReference>